<evidence type="ECO:0000313" key="2">
    <source>
        <dbReference type="EMBL" id="MBM3116707.1"/>
    </source>
</evidence>
<dbReference type="InterPro" id="IPR046703">
    <property type="entry name" value="DUF6776"/>
</dbReference>
<dbReference type="Proteomes" id="UP000809431">
    <property type="component" value="Unassembled WGS sequence"/>
</dbReference>
<accession>A0ABS2BM77</accession>
<keyword evidence="3" id="KW-1185">Reference proteome</keyword>
<dbReference type="EMBL" id="JAESND010000006">
    <property type="protein sequence ID" value="MBM3116707.1"/>
    <property type="molecule type" value="Genomic_DNA"/>
</dbReference>
<reference evidence="2 3" key="1">
    <citation type="submission" date="2021-01" db="EMBL/GenBank/DDBJ databases">
        <title>Draft Genome Sequence and Polyhydroxyalkanoate Biosynthetic Potential of Jeongeupia naejangsanensis Type Strain DSM 24253.</title>
        <authorList>
            <person name="Turrini P."/>
            <person name="Artuso I."/>
            <person name="Lugli G.A."/>
            <person name="Frangipani E."/>
            <person name="Ventura M."/>
            <person name="Visca P."/>
        </authorList>
    </citation>
    <scope>NUCLEOTIDE SEQUENCE [LARGE SCALE GENOMIC DNA]</scope>
    <source>
        <strain evidence="2 3">DSM 24253</strain>
    </source>
</reference>
<gene>
    <name evidence="2" type="ORF">JMJ54_12775</name>
</gene>
<sequence length="237" mass="25991">MPLKRLYRLQRARLTATPLTLRPVLGWHGRLWRTVLGLGLLAAAFAGGSWLGERQGRELAQQQATQKLAALEAGRTQRAVLAATASEVQQQLEVSEAARKALTAELAGVQQQLAAQQQRLAFFDTLLTRNDRNRPAELVRCDFEPQGDGRWRWRALATQGTGRDAAFAGQLLPSAVLREGGTRRRVDLAAAPLAFRHYGSTEGELALPAAAKVERIELRLVADKDKQPLASCNNQEG</sequence>
<feature type="coiled-coil region" evidence="1">
    <location>
        <begin position="85"/>
        <end position="119"/>
    </location>
</feature>
<dbReference type="Pfam" id="PF20567">
    <property type="entry name" value="DUF6776"/>
    <property type="match status" value="1"/>
</dbReference>
<evidence type="ECO:0000256" key="1">
    <source>
        <dbReference type="SAM" id="Coils"/>
    </source>
</evidence>
<dbReference type="RefSeq" id="WP_203538945.1">
    <property type="nucleotide sequence ID" value="NZ_JAESND010000006.1"/>
</dbReference>
<name>A0ABS2BM77_9NEIS</name>
<evidence type="ECO:0000313" key="3">
    <source>
        <dbReference type="Proteomes" id="UP000809431"/>
    </source>
</evidence>
<protein>
    <submittedName>
        <fullName evidence="2">Uncharacterized protein</fullName>
    </submittedName>
</protein>
<proteinExistence type="predicted"/>
<keyword evidence="1" id="KW-0175">Coiled coil</keyword>
<organism evidence="2 3">
    <name type="scientific">Jeongeupia naejangsanensis</name>
    <dbReference type="NCBI Taxonomy" id="613195"/>
    <lineage>
        <taxon>Bacteria</taxon>
        <taxon>Pseudomonadati</taxon>
        <taxon>Pseudomonadota</taxon>
        <taxon>Betaproteobacteria</taxon>
        <taxon>Neisseriales</taxon>
        <taxon>Chitinibacteraceae</taxon>
        <taxon>Jeongeupia</taxon>
    </lineage>
</organism>
<comment type="caution">
    <text evidence="2">The sequence shown here is derived from an EMBL/GenBank/DDBJ whole genome shotgun (WGS) entry which is preliminary data.</text>
</comment>